<organism evidence="1 2">
    <name type="scientific">Mucilaginibacter ginsenosidivorax</name>
    <dbReference type="NCBI Taxonomy" id="862126"/>
    <lineage>
        <taxon>Bacteria</taxon>
        <taxon>Pseudomonadati</taxon>
        <taxon>Bacteroidota</taxon>
        <taxon>Sphingobacteriia</taxon>
        <taxon>Sphingobacteriales</taxon>
        <taxon>Sphingobacteriaceae</taxon>
        <taxon>Mucilaginibacter</taxon>
    </lineage>
</organism>
<dbReference type="Proteomes" id="UP000321362">
    <property type="component" value="Chromosome"/>
</dbReference>
<gene>
    <name evidence="1" type="ORF">FSB76_30040</name>
</gene>
<dbReference type="AlphaFoldDB" id="A0A5B8WBB9"/>
<keyword evidence="2" id="KW-1185">Reference proteome</keyword>
<protein>
    <submittedName>
        <fullName evidence="1">Uncharacterized protein</fullName>
    </submittedName>
</protein>
<dbReference type="RefSeq" id="WP_147060118.1">
    <property type="nucleotide sequence ID" value="NZ_CP042437.1"/>
</dbReference>
<proteinExistence type="predicted"/>
<dbReference type="KEGG" id="mgk:FSB76_30040"/>
<evidence type="ECO:0000313" key="1">
    <source>
        <dbReference type="EMBL" id="QEC79992.1"/>
    </source>
</evidence>
<reference evidence="1 2" key="1">
    <citation type="journal article" date="2013" name="J. Microbiol.">
        <title>Mucilaginibacter ginsenosidivorax sp. nov., with ginsenoside converting activity isolated from sediment.</title>
        <authorList>
            <person name="Kim J.K."/>
            <person name="Choi T.E."/>
            <person name="Liu Q.M."/>
            <person name="Park H.Y."/>
            <person name="Yi T.H."/>
            <person name="Yoon M.H."/>
            <person name="Kim S.C."/>
            <person name="Im W.T."/>
        </authorList>
    </citation>
    <scope>NUCLEOTIDE SEQUENCE [LARGE SCALE GENOMIC DNA]</scope>
    <source>
        <strain evidence="1 2">KHI28</strain>
    </source>
</reference>
<dbReference type="EMBL" id="CP042437">
    <property type="protein sequence ID" value="QEC79992.1"/>
    <property type="molecule type" value="Genomic_DNA"/>
</dbReference>
<name>A0A5B8WBB9_9SPHI</name>
<dbReference type="OrthoDB" id="1269768at2"/>
<accession>A0A5B8WBB9</accession>
<sequence length="171" mass="18238">MMTITYNGSIQILIDGVAEANKLLADGAFYQAIAAKPGFYFTTATGAQVAASMQNCNLQLSVKTFKKYFTRELGYEDPNDPTSIHINIAGNKLNRSLGSITGTFIHESVHAADSDDQALDYPHDGNSSAGNEDTAPYWIGNLAVQLVDQPGSPVDVNAVASVVHALDDVMV</sequence>
<evidence type="ECO:0000313" key="2">
    <source>
        <dbReference type="Proteomes" id="UP000321362"/>
    </source>
</evidence>